<protein>
    <submittedName>
        <fullName evidence="3">Uncharacterized protein</fullName>
    </submittedName>
</protein>
<name>A0A6L7GG48_9SPHN</name>
<feature type="region of interest" description="Disordered" evidence="1">
    <location>
        <begin position="192"/>
        <end position="220"/>
    </location>
</feature>
<dbReference type="EMBL" id="WTYU01000001">
    <property type="protein sequence ID" value="MXP14436.1"/>
    <property type="molecule type" value="Genomic_DNA"/>
</dbReference>
<dbReference type="RefSeq" id="WP_160600592.1">
    <property type="nucleotide sequence ID" value="NZ_WTYU01000001.1"/>
</dbReference>
<evidence type="ECO:0000256" key="1">
    <source>
        <dbReference type="SAM" id="MobiDB-lite"/>
    </source>
</evidence>
<reference evidence="3 4" key="1">
    <citation type="submission" date="2019-12" db="EMBL/GenBank/DDBJ databases">
        <title>Genomic-based taxomic classification of the family Erythrobacteraceae.</title>
        <authorList>
            <person name="Xu L."/>
        </authorList>
    </citation>
    <scope>NUCLEOTIDE SEQUENCE [LARGE SCALE GENOMIC DNA]</scope>
    <source>
        <strain evidence="3 4">KCTC 52259</strain>
    </source>
</reference>
<gene>
    <name evidence="3" type="ORF">GRI44_06685</name>
</gene>
<feature type="compositionally biased region" description="Gly residues" evidence="1">
    <location>
        <begin position="289"/>
        <end position="303"/>
    </location>
</feature>
<keyword evidence="2" id="KW-0732">Signal</keyword>
<evidence type="ECO:0000256" key="2">
    <source>
        <dbReference type="SAM" id="SignalP"/>
    </source>
</evidence>
<evidence type="ECO:0000313" key="4">
    <source>
        <dbReference type="Proteomes" id="UP000473531"/>
    </source>
</evidence>
<dbReference type="OrthoDB" id="7510861at2"/>
<accession>A0A6L7GG48</accession>
<proteinExistence type="predicted"/>
<feature type="compositionally biased region" description="Low complexity" evidence="1">
    <location>
        <begin position="274"/>
        <end position="288"/>
    </location>
</feature>
<keyword evidence="4" id="KW-1185">Reference proteome</keyword>
<feature type="compositionally biased region" description="Basic and acidic residues" evidence="1">
    <location>
        <begin position="199"/>
        <end position="220"/>
    </location>
</feature>
<organism evidence="3 4">
    <name type="scientific">Allopontixanthobacter confluentis</name>
    <dbReference type="NCBI Taxonomy" id="1849021"/>
    <lineage>
        <taxon>Bacteria</taxon>
        <taxon>Pseudomonadati</taxon>
        <taxon>Pseudomonadota</taxon>
        <taxon>Alphaproteobacteria</taxon>
        <taxon>Sphingomonadales</taxon>
        <taxon>Erythrobacteraceae</taxon>
        <taxon>Allopontixanthobacter</taxon>
    </lineage>
</organism>
<dbReference type="Proteomes" id="UP000473531">
    <property type="component" value="Unassembled WGS sequence"/>
</dbReference>
<feature type="compositionally biased region" description="Basic and acidic residues" evidence="1">
    <location>
        <begin position="105"/>
        <end position="120"/>
    </location>
</feature>
<feature type="signal peptide" evidence="2">
    <location>
        <begin position="1"/>
        <end position="26"/>
    </location>
</feature>
<evidence type="ECO:0000313" key="3">
    <source>
        <dbReference type="EMBL" id="MXP14436.1"/>
    </source>
</evidence>
<feature type="region of interest" description="Disordered" evidence="1">
    <location>
        <begin position="233"/>
        <end position="303"/>
    </location>
</feature>
<sequence length="303" mass="32411">MTRISRFSGLAAMVAATSMMSMPAAAADVQGNLSGVSMPAYATWDADSENAAAHRRYRGYRDRTSVGDVVAGVLIIGTVAAVANAATRSGRDGGYRGQPYPSRPYPDRPYPDRPYDYRADRNDVRGYDRYNDSRGIDRAVDMCVRQIERDVRVRGVDEVERSGDGWRVSGTLYNGDEFTCTLGADGRVGDINYAGRKMGRNDQIDDRRDQTGQADDRQWSDDRYASAWNTAPQRAANAPAGNLPAYPGGPVAGSDQYGADASADIYGGADNDPGDGYVDGDAGDNGYAGDTGDGRYGTSGVEG</sequence>
<comment type="caution">
    <text evidence="3">The sequence shown here is derived from an EMBL/GenBank/DDBJ whole genome shotgun (WGS) entry which is preliminary data.</text>
</comment>
<dbReference type="AlphaFoldDB" id="A0A6L7GG48"/>
<feature type="chain" id="PRO_5026771343" evidence="2">
    <location>
        <begin position="27"/>
        <end position="303"/>
    </location>
</feature>
<feature type="region of interest" description="Disordered" evidence="1">
    <location>
        <begin position="89"/>
        <end position="120"/>
    </location>
</feature>